<dbReference type="Proteomes" id="UP000053424">
    <property type="component" value="Unassembled WGS sequence"/>
</dbReference>
<dbReference type="HOGENOM" id="CLU_2922835_0_0_1"/>
<gene>
    <name evidence="1" type="ORF">M413DRAFT_147525</name>
</gene>
<reference evidence="2" key="2">
    <citation type="submission" date="2015-01" db="EMBL/GenBank/DDBJ databases">
        <title>Evolutionary Origins and Diversification of the Mycorrhizal Mutualists.</title>
        <authorList>
            <consortium name="DOE Joint Genome Institute"/>
            <consortium name="Mycorrhizal Genomics Consortium"/>
            <person name="Kohler A."/>
            <person name="Kuo A."/>
            <person name="Nagy L.G."/>
            <person name="Floudas D."/>
            <person name="Copeland A."/>
            <person name="Barry K.W."/>
            <person name="Cichocki N."/>
            <person name="Veneault-Fourrey C."/>
            <person name="LaButti K."/>
            <person name="Lindquist E.A."/>
            <person name="Lipzen A."/>
            <person name="Lundell T."/>
            <person name="Morin E."/>
            <person name="Murat C."/>
            <person name="Riley R."/>
            <person name="Ohm R."/>
            <person name="Sun H."/>
            <person name="Tunlid A."/>
            <person name="Henrissat B."/>
            <person name="Grigoriev I.V."/>
            <person name="Hibbett D.S."/>
            <person name="Martin F."/>
        </authorList>
    </citation>
    <scope>NUCLEOTIDE SEQUENCE [LARGE SCALE GENOMIC DNA]</scope>
    <source>
        <strain evidence="2">h7</strain>
    </source>
</reference>
<evidence type="ECO:0000313" key="1">
    <source>
        <dbReference type="EMBL" id="KIM41377.1"/>
    </source>
</evidence>
<proteinExistence type="predicted"/>
<keyword evidence="2" id="KW-1185">Reference proteome</keyword>
<name>A0A0C2YK12_HEBCY</name>
<evidence type="ECO:0000313" key="2">
    <source>
        <dbReference type="Proteomes" id="UP000053424"/>
    </source>
</evidence>
<sequence>MHFITFYFPFFWKNMRRSEGASSLRLRVSSPCSTIFHIFISSSSPWALNVGHGDPALDPPI</sequence>
<organism evidence="1 2">
    <name type="scientific">Hebeloma cylindrosporum</name>
    <dbReference type="NCBI Taxonomy" id="76867"/>
    <lineage>
        <taxon>Eukaryota</taxon>
        <taxon>Fungi</taxon>
        <taxon>Dikarya</taxon>
        <taxon>Basidiomycota</taxon>
        <taxon>Agaricomycotina</taxon>
        <taxon>Agaricomycetes</taxon>
        <taxon>Agaricomycetidae</taxon>
        <taxon>Agaricales</taxon>
        <taxon>Agaricineae</taxon>
        <taxon>Hymenogastraceae</taxon>
        <taxon>Hebeloma</taxon>
    </lineage>
</organism>
<accession>A0A0C2YK12</accession>
<protein>
    <submittedName>
        <fullName evidence="1">Uncharacterized protein</fullName>
    </submittedName>
</protein>
<dbReference type="EMBL" id="KN831780">
    <property type="protein sequence ID" value="KIM41377.1"/>
    <property type="molecule type" value="Genomic_DNA"/>
</dbReference>
<dbReference type="AlphaFoldDB" id="A0A0C2YK12"/>
<reference evidence="1 2" key="1">
    <citation type="submission" date="2014-04" db="EMBL/GenBank/DDBJ databases">
        <authorList>
            <consortium name="DOE Joint Genome Institute"/>
            <person name="Kuo A."/>
            <person name="Gay G."/>
            <person name="Dore J."/>
            <person name="Kohler A."/>
            <person name="Nagy L.G."/>
            <person name="Floudas D."/>
            <person name="Copeland A."/>
            <person name="Barry K.W."/>
            <person name="Cichocki N."/>
            <person name="Veneault-Fourrey C."/>
            <person name="LaButti K."/>
            <person name="Lindquist E.A."/>
            <person name="Lipzen A."/>
            <person name="Lundell T."/>
            <person name="Morin E."/>
            <person name="Murat C."/>
            <person name="Sun H."/>
            <person name="Tunlid A."/>
            <person name="Henrissat B."/>
            <person name="Grigoriev I.V."/>
            <person name="Hibbett D.S."/>
            <person name="Martin F."/>
            <person name="Nordberg H.P."/>
            <person name="Cantor M.N."/>
            <person name="Hua S.X."/>
        </authorList>
    </citation>
    <scope>NUCLEOTIDE SEQUENCE [LARGE SCALE GENOMIC DNA]</scope>
    <source>
        <strain evidence="2">h7</strain>
    </source>
</reference>